<dbReference type="PRINTS" id="PR00722">
    <property type="entry name" value="CHYMOTRYPSIN"/>
</dbReference>
<dbReference type="InterPro" id="IPR036179">
    <property type="entry name" value="Ig-like_dom_sf"/>
</dbReference>
<dbReference type="InterPro" id="IPR033116">
    <property type="entry name" value="TRYPSIN_SER"/>
</dbReference>
<feature type="domain" description="Peptidase S1" evidence="15">
    <location>
        <begin position="729"/>
        <end position="974"/>
    </location>
</feature>
<dbReference type="SUPFAM" id="SSF50494">
    <property type="entry name" value="Trypsin-like serine proteases"/>
    <property type="match status" value="1"/>
</dbReference>
<dbReference type="Pfam" id="PF07679">
    <property type="entry name" value="I-set"/>
    <property type="match status" value="1"/>
</dbReference>
<dbReference type="PROSITE" id="PS00134">
    <property type="entry name" value="TRYPSIN_HIS"/>
    <property type="match status" value="1"/>
</dbReference>
<dbReference type="PANTHER" id="PTHR24251:SF30">
    <property type="entry name" value="MEMBRANE FRIZZLED-RELATED PROTEIN"/>
    <property type="match status" value="1"/>
</dbReference>
<feature type="region of interest" description="Disordered" evidence="11">
    <location>
        <begin position="710"/>
        <end position="741"/>
    </location>
</feature>
<protein>
    <submittedName>
        <fullName evidence="17">Uncharacterized protein</fullName>
    </submittedName>
</protein>
<evidence type="ECO:0000256" key="9">
    <source>
        <dbReference type="PROSITE-ProRule" id="PRU00076"/>
    </source>
</evidence>
<dbReference type="GO" id="GO:0006508">
    <property type="term" value="P:proteolysis"/>
    <property type="evidence" value="ECO:0007669"/>
    <property type="project" value="UniProtKB-KW"/>
</dbReference>
<evidence type="ECO:0000256" key="1">
    <source>
        <dbReference type="ARBA" id="ARBA00004613"/>
    </source>
</evidence>
<feature type="signal peptide" evidence="12">
    <location>
        <begin position="1"/>
        <end position="22"/>
    </location>
</feature>
<dbReference type="GO" id="GO:0004252">
    <property type="term" value="F:serine-type endopeptidase activity"/>
    <property type="evidence" value="ECO:0007669"/>
    <property type="project" value="InterPro"/>
</dbReference>
<accession>A0A0B7AT12</accession>
<dbReference type="CDD" id="cd00041">
    <property type="entry name" value="CUB"/>
    <property type="match status" value="3"/>
</dbReference>
<dbReference type="Gene3D" id="2.60.120.290">
    <property type="entry name" value="Spermadhesin, CUB domain"/>
    <property type="match status" value="3"/>
</dbReference>
<evidence type="ECO:0000256" key="8">
    <source>
        <dbReference type="ARBA" id="ARBA00023157"/>
    </source>
</evidence>
<feature type="disulfide bond" evidence="9">
    <location>
        <begin position="440"/>
        <end position="450"/>
    </location>
</feature>
<feature type="domain" description="CUB" evidence="13">
    <location>
        <begin position="33"/>
        <end position="143"/>
    </location>
</feature>
<evidence type="ECO:0000256" key="6">
    <source>
        <dbReference type="ARBA" id="ARBA00022801"/>
    </source>
</evidence>
<evidence type="ECO:0000313" key="17">
    <source>
        <dbReference type="EMBL" id="CEK83111.1"/>
    </source>
</evidence>
<dbReference type="SUPFAM" id="SSF49854">
    <property type="entry name" value="Spermadhesin, CUB domain"/>
    <property type="match status" value="3"/>
</dbReference>
<proteinExistence type="predicted"/>
<feature type="domain" description="EGF-like" evidence="14">
    <location>
        <begin position="479"/>
        <end position="515"/>
    </location>
</feature>
<dbReference type="PROSITE" id="PS00135">
    <property type="entry name" value="TRYPSIN_SER"/>
    <property type="match status" value="1"/>
</dbReference>
<dbReference type="InterPro" id="IPR013783">
    <property type="entry name" value="Ig-like_fold"/>
</dbReference>
<dbReference type="EMBL" id="HACG01036246">
    <property type="protein sequence ID" value="CEK83111.1"/>
    <property type="molecule type" value="Transcribed_RNA"/>
</dbReference>
<comment type="caution">
    <text evidence="9">Lacks conserved residue(s) required for the propagation of feature annotation.</text>
</comment>
<dbReference type="SUPFAM" id="SSF57196">
    <property type="entry name" value="EGF/Laminin"/>
    <property type="match status" value="2"/>
</dbReference>
<feature type="domain" description="CUB" evidence="13">
    <location>
        <begin position="315"/>
        <end position="432"/>
    </location>
</feature>
<dbReference type="InterPro" id="IPR043504">
    <property type="entry name" value="Peptidase_S1_PA_chymotrypsin"/>
</dbReference>
<dbReference type="SMART" id="SM00020">
    <property type="entry name" value="Tryp_SPc"/>
    <property type="match status" value="1"/>
</dbReference>
<evidence type="ECO:0000259" key="15">
    <source>
        <dbReference type="PROSITE" id="PS50240"/>
    </source>
</evidence>
<dbReference type="InterPro" id="IPR000859">
    <property type="entry name" value="CUB_dom"/>
</dbReference>
<dbReference type="SMART" id="SM00181">
    <property type="entry name" value="EGF"/>
    <property type="match status" value="2"/>
</dbReference>
<dbReference type="CDD" id="cd00190">
    <property type="entry name" value="Tryp_SPc"/>
    <property type="match status" value="1"/>
</dbReference>
<dbReference type="InterPro" id="IPR003598">
    <property type="entry name" value="Ig_sub2"/>
</dbReference>
<organism evidence="17">
    <name type="scientific">Arion vulgaris</name>
    <dbReference type="NCBI Taxonomy" id="1028688"/>
    <lineage>
        <taxon>Eukaryota</taxon>
        <taxon>Metazoa</taxon>
        <taxon>Spiralia</taxon>
        <taxon>Lophotrochozoa</taxon>
        <taxon>Mollusca</taxon>
        <taxon>Gastropoda</taxon>
        <taxon>Heterobranchia</taxon>
        <taxon>Euthyneura</taxon>
        <taxon>Panpulmonata</taxon>
        <taxon>Eupulmonata</taxon>
        <taxon>Stylommatophora</taxon>
        <taxon>Helicina</taxon>
        <taxon>Arionoidea</taxon>
        <taxon>Arionidae</taxon>
        <taxon>Arion</taxon>
    </lineage>
</organism>
<feature type="domain" description="Ig-like" evidence="16">
    <location>
        <begin position="617"/>
        <end position="704"/>
    </location>
</feature>
<evidence type="ECO:0000256" key="5">
    <source>
        <dbReference type="ARBA" id="ARBA00022737"/>
    </source>
</evidence>
<dbReference type="Gene3D" id="2.10.25.10">
    <property type="entry name" value="Laminin"/>
    <property type="match status" value="2"/>
</dbReference>
<dbReference type="SMART" id="SM00409">
    <property type="entry name" value="IG"/>
    <property type="match status" value="2"/>
</dbReference>
<evidence type="ECO:0000256" key="12">
    <source>
        <dbReference type="SAM" id="SignalP"/>
    </source>
</evidence>
<feature type="disulfide bond" evidence="9">
    <location>
        <begin position="466"/>
        <end position="475"/>
    </location>
</feature>
<keyword evidence="8 9" id="KW-1015">Disulfide bond</keyword>
<dbReference type="PANTHER" id="PTHR24251">
    <property type="entry name" value="OVOCHYMASE-RELATED"/>
    <property type="match status" value="1"/>
</dbReference>
<feature type="chain" id="PRO_5002127758" evidence="12">
    <location>
        <begin position="23"/>
        <end position="974"/>
    </location>
</feature>
<reference evidence="17" key="1">
    <citation type="submission" date="2014-12" db="EMBL/GenBank/DDBJ databases">
        <title>Insight into the proteome of Arion vulgaris.</title>
        <authorList>
            <person name="Aradska J."/>
            <person name="Bulat T."/>
            <person name="Smidak R."/>
            <person name="Sarate P."/>
            <person name="Gangsoo J."/>
            <person name="Sialana F."/>
            <person name="Bilban M."/>
            <person name="Lubec G."/>
        </authorList>
    </citation>
    <scope>NUCLEOTIDE SEQUENCE</scope>
    <source>
        <tissue evidence="17">Skin</tissue>
    </source>
</reference>
<keyword evidence="3 10" id="KW-0645">Protease</keyword>
<dbReference type="Gene3D" id="2.40.10.10">
    <property type="entry name" value="Trypsin-like serine proteases"/>
    <property type="match status" value="1"/>
</dbReference>
<keyword evidence="2" id="KW-0964">Secreted</keyword>
<dbReference type="PROSITE" id="PS01180">
    <property type="entry name" value="CUB"/>
    <property type="match status" value="3"/>
</dbReference>
<feature type="domain" description="EGF-like" evidence="14">
    <location>
        <begin position="436"/>
        <end position="476"/>
    </location>
</feature>
<feature type="domain" description="Ig-like" evidence="16">
    <location>
        <begin position="540"/>
        <end position="607"/>
    </location>
</feature>
<name>A0A0B7AT12_9EUPU</name>
<dbReference type="Pfam" id="PF13927">
    <property type="entry name" value="Ig_3"/>
    <property type="match status" value="1"/>
</dbReference>
<dbReference type="FunFam" id="2.40.10.10:FF:000120">
    <property type="entry name" value="Putative serine protease"/>
    <property type="match status" value="1"/>
</dbReference>
<dbReference type="FunFam" id="2.60.120.290:FF:000005">
    <property type="entry name" value="Procollagen C-endopeptidase enhancer 1"/>
    <property type="match status" value="2"/>
</dbReference>
<dbReference type="CDD" id="cd00096">
    <property type="entry name" value="Ig"/>
    <property type="match status" value="1"/>
</dbReference>
<dbReference type="InterPro" id="IPR018114">
    <property type="entry name" value="TRYPSIN_HIS"/>
</dbReference>
<dbReference type="InterPro" id="IPR001254">
    <property type="entry name" value="Trypsin_dom"/>
</dbReference>
<dbReference type="PROSITE" id="PS50026">
    <property type="entry name" value="EGF_3"/>
    <property type="match status" value="2"/>
</dbReference>
<evidence type="ECO:0000256" key="2">
    <source>
        <dbReference type="ARBA" id="ARBA00022525"/>
    </source>
</evidence>
<dbReference type="InterPro" id="IPR000742">
    <property type="entry name" value="EGF"/>
</dbReference>
<comment type="subcellular location">
    <subcellularLocation>
        <location evidence="1">Secreted</location>
    </subcellularLocation>
</comment>
<dbReference type="InterPro" id="IPR003599">
    <property type="entry name" value="Ig_sub"/>
</dbReference>
<keyword evidence="5" id="KW-0677">Repeat</keyword>
<dbReference type="GO" id="GO:0005576">
    <property type="term" value="C:extracellular region"/>
    <property type="evidence" value="ECO:0007669"/>
    <property type="project" value="UniProtKB-SubCell"/>
</dbReference>
<feature type="disulfide bond" evidence="9">
    <location>
        <begin position="505"/>
        <end position="514"/>
    </location>
</feature>
<dbReference type="InterPro" id="IPR001314">
    <property type="entry name" value="Peptidase_S1A"/>
</dbReference>
<dbReference type="SMART" id="SM00408">
    <property type="entry name" value="IGc2"/>
    <property type="match status" value="2"/>
</dbReference>
<evidence type="ECO:0000259" key="14">
    <source>
        <dbReference type="PROSITE" id="PS50026"/>
    </source>
</evidence>
<dbReference type="InterPro" id="IPR007110">
    <property type="entry name" value="Ig-like_dom"/>
</dbReference>
<dbReference type="Gene3D" id="2.60.40.10">
    <property type="entry name" value="Immunoglobulins"/>
    <property type="match status" value="2"/>
</dbReference>
<evidence type="ECO:0000256" key="7">
    <source>
        <dbReference type="ARBA" id="ARBA00022825"/>
    </source>
</evidence>
<dbReference type="InterPro" id="IPR009003">
    <property type="entry name" value="Peptidase_S1_PA"/>
</dbReference>
<keyword evidence="4 12" id="KW-0732">Signal</keyword>
<dbReference type="PROSITE" id="PS01186">
    <property type="entry name" value="EGF_2"/>
    <property type="match status" value="1"/>
</dbReference>
<dbReference type="PROSITE" id="PS50240">
    <property type="entry name" value="TRYPSIN_DOM"/>
    <property type="match status" value="1"/>
</dbReference>
<sequence>MLILEPILLLVLFFTLLPWINGWDGNEYPEYACGEFLDVGNGVIESPLFPDPYPPQADCSWQLVAQSGHRIRLTSEYFSIEHQPECLWDYLAISDGASGEFGQAVYCGSEELNFLSESNVTNIYFHSDVSGYDVGFRIFYEAIPPQPIHKTTCNITMTMEGTITSPDYPLRYPSGMDCFYSLQAFPNYHVILEFTKFHVETAPCDFDKLEVYDGDIVDSNTLLGIFCGADIPVTLTSETSSMTLRFISDTSLQTQGFSALIRFLPGEAATTSTLLPPPTSTITATQIPLLPDTSTQEPVSKSTTKDFTEIYKKGCNITITATSSNISSPDFPLHYPYDITCVTKLRSDVNSTFLIRFSNFSIEEDENCDYDSLSIYQDGTNKSETNQHLLRRMCGQQLENPILSFEGHGLDLVFKSDSSTSDVGYYAHVLIAPLVQGSSCMAACGNGGNCTEILLADGAIDWMCVCPARFTGTLCEVQIRDTCWDITCKNNGVCRDDGVLVSCVCSNGYSGRLCEQYDTVTEGGSLYFTKMVGNMTVSVGSDIILECAVNDPTADVMWLFQDRIMTKNDLSQRVEVHPGGVVVIPEADDMHSGRYTCMAVTSEDLVERSMWIHLKEPCNLHVTKSPSNITIREGQTAMFQCYVPDADVLLWRKDGDIVSQGPRKRILVNNYLVINPVVETDAGQYTCAARSKNGCFAKISAYLTVETMGHGKECGRPRNKPQDSGTGRISSGREAPPGSAPWHVILREDRKGTMFCGGSLISPDTVLTAAHCVGQFEIAHGYPFHIHHIHVYLGTHHCGGNNGIFRQIKSYVLHEKFNDTNYNNDVAIFKLDSPVDYSDDVLPICLETPDFLEELLKPGHLGIITGCGSRYANGPAPTYLNEVQIPYVAKDICRERASAVRTNFTQGMFCAGYAKSMRGDACSGDSGGPYILEFRGRYILAGIVSWGVGCDRENHYGYYTSVAHYYNWIMNKIK</sequence>
<keyword evidence="6 10" id="KW-0378">Hydrolase</keyword>
<evidence type="ECO:0000259" key="13">
    <source>
        <dbReference type="PROSITE" id="PS01180"/>
    </source>
</evidence>
<keyword evidence="9" id="KW-0245">EGF-like domain</keyword>
<dbReference type="InterPro" id="IPR013098">
    <property type="entry name" value="Ig_I-set"/>
</dbReference>
<dbReference type="PROSITE" id="PS50835">
    <property type="entry name" value="IG_LIKE"/>
    <property type="match status" value="2"/>
</dbReference>
<dbReference type="PROSITE" id="PS00022">
    <property type="entry name" value="EGF_1"/>
    <property type="match status" value="2"/>
</dbReference>
<dbReference type="Pfam" id="PF00431">
    <property type="entry name" value="CUB"/>
    <property type="match status" value="3"/>
</dbReference>
<feature type="domain" description="CUB" evidence="13">
    <location>
        <begin position="151"/>
        <end position="264"/>
    </location>
</feature>
<dbReference type="Pfam" id="PF00089">
    <property type="entry name" value="Trypsin"/>
    <property type="match status" value="1"/>
</dbReference>
<evidence type="ECO:0000256" key="4">
    <source>
        <dbReference type="ARBA" id="ARBA00022729"/>
    </source>
</evidence>
<evidence type="ECO:0000256" key="10">
    <source>
        <dbReference type="RuleBase" id="RU363034"/>
    </source>
</evidence>
<evidence type="ECO:0000256" key="11">
    <source>
        <dbReference type="SAM" id="MobiDB-lite"/>
    </source>
</evidence>
<dbReference type="CDD" id="cd00054">
    <property type="entry name" value="EGF_CA"/>
    <property type="match status" value="1"/>
</dbReference>
<evidence type="ECO:0000259" key="16">
    <source>
        <dbReference type="PROSITE" id="PS50835"/>
    </source>
</evidence>
<dbReference type="SUPFAM" id="SSF48726">
    <property type="entry name" value="Immunoglobulin"/>
    <property type="match status" value="2"/>
</dbReference>
<dbReference type="AlphaFoldDB" id="A0A0B7AT12"/>
<keyword evidence="7 10" id="KW-0720">Serine protease</keyword>
<gene>
    <name evidence="17" type="primary">ORF135249</name>
</gene>
<dbReference type="InterPro" id="IPR035914">
    <property type="entry name" value="Sperma_CUB_dom_sf"/>
</dbReference>
<dbReference type="SMART" id="SM00042">
    <property type="entry name" value="CUB"/>
    <property type="match status" value="3"/>
</dbReference>
<evidence type="ECO:0000256" key="3">
    <source>
        <dbReference type="ARBA" id="ARBA00022670"/>
    </source>
</evidence>